<dbReference type="PANTHER" id="PTHR28199">
    <property type="entry name" value="PROCESSING OF GAS1 AND ALP PROTEIN 2"/>
    <property type="match status" value="1"/>
</dbReference>
<name>A0AA39XK20_9PEZI</name>
<keyword evidence="3" id="KW-1185">Reference proteome</keyword>
<reference evidence="2" key="1">
    <citation type="submission" date="2023-06" db="EMBL/GenBank/DDBJ databases">
        <title>Genome-scale phylogeny and comparative genomics of the fungal order Sordariales.</title>
        <authorList>
            <consortium name="Lawrence Berkeley National Laboratory"/>
            <person name="Hensen N."/>
            <person name="Bonometti L."/>
            <person name="Westerberg I."/>
            <person name="Brannstrom I.O."/>
            <person name="Guillou S."/>
            <person name="Cros-Aarteil S."/>
            <person name="Calhoun S."/>
            <person name="Haridas S."/>
            <person name="Kuo A."/>
            <person name="Mondo S."/>
            <person name="Pangilinan J."/>
            <person name="Riley R."/>
            <person name="LaButti K."/>
            <person name="Andreopoulos B."/>
            <person name="Lipzen A."/>
            <person name="Chen C."/>
            <person name="Yanf M."/>
            <person name="Daum C."/>
            <person name="Ng V."/>
            <person name="Clum A."/>
            <person name="Steindorff A."/>
            <person name="Ohm R."/>
            <person name="Martin F."/>
            <person name="Silar P."/>
            <person name="Natvig D."/>
            <person name="Lalanne C."/>
            <person name="Gautier V."/>
            <person name="Ament-velasquez S.L."/>
            <person name="Kruys A."/>
            <person name="Hutchinson M.I."/>
            <person name="Powell A.J."/>
            <person name="Barry K."/>
            <person name="Miller A.N."/>
            <person name="Grigoriev I.V."/>
            <person name="Debuchy R."/>
            <person name="Gladieux P."/>
            <person name="Thoren M.H."/>
            <person name="Johannesson H."/>
        </authorList>
    </citation>
    <scope>NUCLEOTIDE SEQUENCE</scope>
    <source>
        <strain evidence="2">SMH3391-2</strain>
    </source>
</reference>
<sequence>MVFETFVPFVSGMTNQITTNLSQTFTNMTLEKWIRVVIIVGAYCLLRPYIIQLGAKSQMKSHEKEAAESEAAYQAKISANELRGIKLPGVDSDDEDEDESAATGADWGKKARRRQRTMIKKLLEAEEARLQETKEEEEDKDIEEFLVKT</sequence>
<protein>
    <submittedName>
        <fullName evidence="2">Protein trafficking Pga2</fullName>
    </submittedName>
</protein>
<evidence type="ECO:0000313" key="2">
    <source>
        <dbReference type="EMBL" id="KAK0635349.1"/>
    </source>
</evidence>
<dbReference type="AlphaFoldDB" id="A0AA39XK20"/>
<dbReference type="PANTHER" id="PTHR28199:SF1">
    <property type="entry name" value="PROCESSING OF GAS1 AND ALP PROTEIN 2"/>
    <property type="match status" value="1"/>
</dbReference>
<dbReference type="InterPro" id="IPR011431">
    <property type="entry name" value="Trafficking_Pga2"/>
</dbReference>
<proteinExistence type="predicted"/>
<dbReference type="PIRSF" id="PIRSF022909">
    <property type="entry name" value="UCP022909"/>
    <property type="match status" value="1"/>
</dbReference>
<organism evidence="2 3">
    <name type="scientific">Bombardia bombarda</name>
    <dbReference type="NCBI Taxonomy" id="252184"/>
    <lineage>
        <taxon>Eukaryota</taxon>
        <taxon>Fungi</taxon>
        <taxon>Dikarya</taxon>
        <taxon>Ascomycota</taxon>
        <taxon>Pezizomycotina</taxon>
        <taxon>Sordariomycetes</taxon>
        <taxon>Sordariomycetidae</taxon>
        <taxon>Sordariales</taxon>
        <taxon>Lasiosphaeriaceae</taxon>
        <taxon>Bombardia</taxon>
    </lineage>
</organism>
<dbReference type="Pfam" id="PF07543">
    <property type="entry name" value="PGA2"/>
    <property type="match status" value="1"/>
</dbReference>
<feature type="region of interest" description="Disordered" evidence="1">
    <location>
        <begin position="86"/>
        <end position="112"/>
    </location>
</feature>
<gene>
    <name evidence="2" type="ORF">B0T17DRAFT_516040</name>
</gene>
<dbReference type="Proteomes" id="UP001174934">
    <property type="component" value="Unassembled WGS sequence"/>
</dbReference>
<accession>A0AA39XK20</accession>
<dbReference type="EMBL" id="JAULSR010000001">
    <property type="protein sequence ID" value="KAK0635349.1"/>
    <property type="molecule type" value="Genomic_DNA"/>
</dbReference>
<feature type="compositionally biased region" description="Acidic residues" evidence="1">
    <location>
        <begin position="91"/>
        <end position="100"/>
    </location>
</feature>
<evidence type="ECO:0000256" key="1">
    <source>
        <dbReference type="SAM" id="MobiDB-lite"/>
    </source>
</evidence>
<comment type="caution">
    <text evidence="2">The sequence shown here is derived from an EMBL/GenBank/DDBJ whole genome shotgun (WGS) entry which is preliminary data.</text>
</comment>
<dbReference type="GO" id="GO:0015031">
    <property type="term" value="P:protein transport"/>
    <property type="evidence" value="ECO:0007669"/>
    <property type="project" value="TreeGrafter"/>
</dbReference>
<feature type="region of interest" description="Disordered" evidence="1">
    <location>
        <begin position="130"/>
        <end position="149"/>
    </location>
</feature>
<evidence type="ECO:0000313" key="3">
    <source>
        <dbReference type="Proteomes" id="UP001174934"/>
    </source>
</evidence>